<dbReference type="Proteomes" id="UP000235786">
    <property type="component" value="Unassembled WGS sequence"/>
</dbReference>
<accession>A0A2J6QRJ6</accession>
<reference evidence="1 2" key="1">
    <citation type="submission" date="2016-04" db="EMBL/GenBank/DDBJ databases">
        <title>A degradative enzymes factory behind the ericoid mycorrhizal symbiosis.</title>
        <authorList>
            <consortium name="DOE Joint Genome Institute"/>
            <person name="Martino E."/>
            <person name="Morin E."/>
            <person name="Grelet G."/>
            <person name="Kuo A."/>
            <person name="Kohler A."/>
            <person name="Daghino S."/>
            <person name="Barry K."/>
            <person name="Choi C."/>
            <person name="Cichocki N."/>
            <person name="Clum A."/>
            <person name="Copeland A."/>
            <person name="Hainaut M."/>
            <person name="Haridas S."/>
            <person name="Labutti K."/>
            <person name="Lindquist E."/>
            <person name="Lipzen A."/>
            <person name="Khouja H.-R."/>
            <person name="Murat C."/>
            <person name="Ohm R."/>
            <person name="Olson A."/>
            <person name="Spatafora J."/>
            <person name="Veneault-Fourrey C."/>
            <person name="Henrissat B."/>
            <person name="Grigoriev I."/>
            <person name="Martin F."/>
            <person name="Perotto S."/>
        </authorList>
    </citation>
    <scope>NUCLEOTIDE SEQUENCE [LARGE SCALE GENOMIC DNA]</scope>
    <source>
        <strain evidence="1 2">F</strain>
    </source>
</reference>
<evidence type="ECO:0000313" key="1">
    <source>
        <dbReference type="EMBL" id="PMD28881.1"/>
    </source>
</evidence>
<keyword evidence="2" id="KW-1185">Reference proteome</keyword>
<sequence length="139" mass="15207">MWTRDVALSPLPHYLHQAPSRSILIYPRQSSRPKQAQPRFVNGSQALGNPNIACKMPGTGKLVAAGPQLNIDFSLLWESDHPQQHSPQTCGPPPPPALFSDSVPQNLSYSRATRGSQVGTAEPFIRDPLCCVWVIQTAI</sequence>
<proteinExistence type="predicted"/>
<dbReference type="AlphaFoldDB" id="A0A2J6QRJ6"/>
<protein>
    <submittedName>
        <fullName evidence="1">Uncharacterized protein</fullName>
    </submittedName>
</protein>
<gene>
    <name evidence="1" type="ORF">L207DRAFT_264880</name>
</gene>
<dbReference type="EMBL" id="KZ613981">
    <property type="protein sequence ID" value="PMD28881.1"/>
    <property type="molecule type" value="Genomic_DNA"/>
</dbReference>
<evidence type="ECO:0000313" key="2">
    <source>
        <dbReference type="Proteomes" id="UP000235786"/>
    </source>
</evidence>
<name>A0A2J6QRJ6_HYAVF</name>
<organism evidence="1 2">
    <name type="scientific">Hyaloscypha variabilis (strain UAMH 11265 / GT02V1 / F)</name>
    <name type="common">Meliniomyces variabilis</name>
    <dbReference type="NCBI Taxonomy" id="1149755"/>
    <lineage>
        <taxon>Eukaryota</taxon>
        <taxon>Fungi</taxon>
        <taxon>Dikarya</taxon>
        <taxon>Ascomycota</taxon>
        <taxon>Pezizomycotina</taxon>
        <taxon>Leotiomycetes</taxon>
        <taxon>Helotiales</taxon>
        <taxon>Hyaloscyphaceae</taxon>
        <taxon>Hyaloscypha</taxon>
        <taxon>Hyaloscypha variabilis</taxon>
    </lineage>
</organism>